<organism evidence="4 5">
    <name type="scientific">Aerosticca soli</name>
    <dbReference type="NCBI Taxonomy" id="2010829"/>
    <lineage>
        <taxon>Bacteria</taxon>
        <taxon>Pseudomonadati</taxon>
        <taxon>Pseudomonadota</taxon>
        <taxon>Gammaproteobacteria</taxon>
        <taxon>Lysobacterales</taxon>
        <taxon>Rhodanobacteraceae</taxon>
        <taxon>Aerosticca</taxon>
    </lineage>
</organism>
<feature type="domain" description="Zona occludens toxin N-terminal" evidence="3">
    <location>
        <begin position="35"/>
        <end position="160"/>
    </location>
</feature>
<proteinExistence type="predicted"/>
<keyword evidence="2" id="KW-0812">Transmembrane</keyword>
<keyword evidence="2" id="KW-0472">Membrane</keyword>
<protein>
    <submittedName>
        <fullName evidence="4">Phage-related protein</fullName>
    </submittedName>
</protein>
<dbReference type="AlphaFoldDB" id="A0A2Z6E5K6"/>
<evidence type="ECO:0000313" key="4">
    <source>
        <dbReference type="EMBL" id="BBD80031.1"/>
    </source>
</evidence>
<feature type="transmembrane region" description="Helical" evidence="2">
    <location>
        <begin position="170"/>
        <end position="191"/>
    </location>
</feature>
<feature type="region of interest" description="Disordered" evidence="1">
    <location>
        <begin position="202"/>
        <end position="227"/>
    </location>
</feature>
<reference evidence="5" key="1">
    <citation type="submission" date="2018-04" db="EMBL/GenBank/DDBJ databases">
        <authorList>
            <person name="Watanabe M."/>
            <person name="Kojima H."/>
        </authorList>
    </citation>
    <scope>NUCLEOTIDE SEQUENCE [LARGE SCALE GENOMIC DNA]</scope>
    <source>
        <strain evidence="5">Dysh456</strain>
    </source>
</reference>
<dbReference type="EMBL" id="AP018560">
    <property type="protein sequence ID" value="BBD80031.1"/>
    <property type="molecule type" value="Genomic_DNA"/>
</dbReference>
<accession>A0A2Z6E5K6</accession>
<gene>
    <name evidence="4" type="ORF">ALSL_1374</name>
</gene>
<keyword evidence="2" id="KW-1133">Transmembrane helix</keyword>
<evidence type="ECO:0000313" key="5">
    <source>
        <dbReference type="Proteomes" id="UP000270530"/>
    </source>
</evidence>
<dbReference type="Gene3D" id="3.40.50.300">
    <property type="entry name" value="P-loop containing nucleotide triphosphate hydrolases"/>
    <property type="match status" value="1"/>
</dbReference>
<reference evidence="5" key="2">
    <citation type="submission" date="2018-06" db="EMBL/GenBank/DDBJ databases">
        <title>Genome sequence of Rhodanobacteraceae bacterium strain Dysh456.</title>
        <authorList>
            <person name="Fukui M."/>
        </authorList>
    </citation>
    <scope>NUCLEOTIDE SEQUENCE [LARGE SCALE GENOMIC DNA]</scope>
    <source>
        <strain evidence="5">Dysh456</strain>
    </source>
</reference>
<feature type="compositionally biased region" description="Polar residues" evidence="1">
    <location>
        <begin position="202"/>
        <end position="222"/>
    </location>
</feature>
<evidence type="ECO:0000256" key="1">
    <source>
        <dbReference type="SAM" id="MobiDB-lite"/>
    </source>
</evidence>
<name>A0A2Z6E5K6_9GAMM</name>
<evidence type="ECO:0000256" key="2">
    <source>
        <dbReference type="SAM" id="Phobius"/>
    </source>
</evidence>
<dbReference type="InterPro" id="IPR027417">
    <property type="entry name" value="P-loop_NTPase"/>
</dbReference>
<dbReference type="InterPro" id="IPR008900">
    <property type="entry name" value="Zot_N"/>
</dbReference>
<evidence type="ECO:0000259" key="3">
    <source>
        <dbReference type="Pfam" id="PF05707"/>
    </source>
</evidence>
<dbReference type="Pfam" id="PF05707">
    <property type="entry name" value="Zot"/>
    <property type="match status" value="1"/>
</dbReference>
<sequence length="372" mass="41601">MGLVHEMLKLRQEEPGRPVFVYGVNGLKDGIASPLTDDEVRRWDELPPGSIVCIDECQELMPVERGNTPEWIRKLSKVRHHGIDFILTTQHPALMSAYVRRLVDMHVHLVRKFNTHVVDRYQWGRCMDDPEKRFAQKSAISSLWTHPKEVFELYKSASLHTMKRRIPAKVYYFIALLVIGVAAVISVPFLIRRAQQHNVETITAGTTPATKEQGGASSSSDPDQGLRRSDFEAWMRPRVPGLPWSAPAYDNLQVRSVPRLFCIAVDDGRCTCHTEQGTRYEMPADRCRSIAANGIYNPFVGDEQLQTAEQRQEAAVQPRQLSPAGPAIAGGAVTADDAADAGWPRATAAAYVPPEFHAWNPDALGERGAFKR</sequence>
<keyword evidence="5" id="KW-1185">Reference proteome</keyword>
<dbReference type="KEGG" id="rbd:ALSL_1374"/>
<dbReference type="Proteomes" id="UP000270530">
    <property type="component" value="Chromosome"/>
</dbReference>